<dbReference type="Gene3D" id="1.10.530.10">
    <property type="match status" value="1"/>
</dbReference>
<gene>
    <name evidence="3" type="ORF">HKT17_12805</name>
</gene>
<dbReference type="EMBL" id="CP053084">
    <property type="protein sequence ID" value="QJR31192.1"/>
    <property type="molecule type" value="Genomic_DNA"/>
</dbReference>
<evidence type="ECO:0000256" key="1">
    <source>
        <dbReference type="ARBA" id="ARBA00007734"/>
    </source>
</evidence>
<organism evidence="3 4">
    <name type="scientific">Limnobacter profundi</name>
    <dbReference type="NCBI Taxonomy" id="2732163"/>
    <lineage>
        <taxon>Bacteria</taxon>
        <taxon>Pseudomonadati</taxon>
        <taxon>Pseudomonadota</taxon>
        <taxon>Betaproteobacteria</taxon>
        <taxon>Burkholderiales</taxon>
        <taxon>Burkholderiaceae</taxon>
        <taxon>Limnobacter</taxon>
    </lineage>
</organism>
<accession>A0ABX6NCS8</accession>
<dbReference type="Proteomes" id="UP000501130">
    <property type="component" value="Chromosome"/>
</dbReference>
<reference evidence="3 4" key="1">
    <citation type="submission" date="2020-05" db="EMBL/GenBank/DDBJ databases">
        <title>Compete genome of Limnobacter sp. SAORIC-580.</title>
        <authorList>
            <person name="Song J."/>
            <person name="Cho J.-C."/>
        </authorList>
    </citation>
    <scope>NUCLEOTIDE SEQUENCE [LARGE SCALE GENOMIC DNA]</scope>
    <source>
        <strain evidence="3 4">SAORIC-580</strain>
    </source>
</reference>
<dbReference type="SUPFAM" id="SSF53955">
    <property type="entry name" value="Lysozyme-like"/>
    <property type="match status" value="1"/>
</dbReference>
<dbReference type="InterPro" id="IPR008258">
    <property type="entry name" value="Transglycosylase_SLT_dom_1"/>
</dbReference>
<name>A0ABX6NCS8_9BURK</name>
<dbReference type="PANTHER" id="PTHR37423:SF2">
    <property type="entry name" value="MEMBRANE-BOUND LYTIC MUREIN TRANSGLYCOSYLASE C"/>
    <property type="match status" value="1"/>
</dbReference>
<keyword evidence="4" id="KW-1185">Reference proteome</keyword>
<feature type="domain" description="Transglycosylase SLT" evidence="2">
    <location>
        <begin position="78"/>
        <end position="172"/>
    </location>
</feature>
<comment type="similarity">
    <text evidence="1">Belongs to the transglycosylase Slt family.</text>
</comment>
<proteinExistence type="inferred from homology"/>
<protein>
    <submittedName>
        <fullName evidence="3">Lytic transglycosylase domain-containing protein</fullName>
    </submittedName>
</protein>
<evidence type="ECO:0000313" key="3">
    <source>
        <dbReference type="EMBL" id="QJR31192.1"/>
    </source>
</evidence>
<dbReference type="InterPro" id="IPR023346">
    <property type="entry name" value="Lysozyme-like_dom_sf"/>
</dbReference>
<dbReference type="PANTHER" id="PTHR37423">
    <property type="entry name" value="SOLUBLE LYTIC MUREIN TRANSGLYCOSYLASE-RELATED"/>
    <property type="match status" value="1"/>
</dbReference>
<evidence type="ECO:0000259" key="2">
    <source>
        <dbReference type="Pfam" id="PF01464"/>
    </source>
</evidence>
<sequence>MAVLAVAGVGSPVFANQQYEPMADHVRLALRTALSAPAAPRPIFDSVGHRIDWMAEMSRRLARRVPDFTERTELIKIIRYEAQRVGIDPQIIFALIEVESNFRADAVSHAGAIGLMQVMPFWTDVLSRGSSRELFEPRVNIRYGCLILRHYLDIEKGNLDRALGRYNGSLGKMTYPNLVYDRLDRNWGYSYVEPPKPAPRIAGDF</sequence>
<dbReference type="Pfam" id="PF01464">
    <property type="entry name" value="SLT"/>
    <property type="match status" value="1"/>
</dbReference>
<evidence type="ECO:0000313" key="4">
    <source>
        <dbReference type="Proteomes" id="UP000501130"/>
    </source>
</evidence>